<protein>
    <submittedName>
        <fullName evidence="1">Uncharacterized protein</fullName>
    </submittedName>
</protein>
<accession>A0A829WJJ1</accession>
<reference evidence="1 2" key="1">
    <citation type="submission" date="2019-06" db="EMBL/GenBank/DDBJ databases">
        <title>Draft genome sequence of [Clostridium] clostridioforme NBRC 113352.</title>
        <authorList>
            <person name="Miura T."/>
            <person name="Furukawa M."/>
            <person name="Shimamura M."/>
            <person name="Ohyama Y."/>
            <person name="Yamazoe A."/>
            <person name="Kawasaki H."/>
        </authorList>
    </citation>
    <scope>NUCLEOTIDE SEQUENCE [LARGE SCALE GENOMIC DNA]</scope>
    <source>
        <strain evidence="1 2">NBRC 113352</strain>
    </source>
</reference>
<dbReference type="Proteomes" id="UP000315200">
    <property type="component" value="Unassembled WGS sequence"/>
</dbReference>
<organism evidence="1 2">
    <name type="scientific">Enterocloster clostridioformis</name>
    <dbReference type="NCBI Taxonomy" id="1531"/>
    <lineage>
        <taxon>Bacteria</taxon>
        <taxon>Bacillati</taxon>
        <taxon>Bacillota</taxon>
        <taxon>Clostridia</taxon>
        <taxon>Lachnospirales</taxon>
        <taxon>Lachnospiraceae</taxon>
        <taxon>Enterocloster</taxon>
    </lineage>
</organism>
<evidence type="ECO:0000313" key="2">
    <source>
        <dbReference type="Proteomes" id="UP000315200"/>
    </source>
</evidence>
<evidence type="ECO:0000313" key="1">
    <source>
        <dbReference type="EMBL" id="GEA37560.1"/>
    </source>
</evidence>
<name>A0A829WJJ1_9FIRM</name>
<sequence length="85" mass="10144">MLDWKEIKGYDKNKDYKWQEGVELPELNEEILIQVTNENLPDRAPFVGSFKRRNDGYVWMIISANDGMTFYEVQDGVKWARFNRP</sequence>
<comment type="caution">
    <text evidence="1">The sequence shown here is derived from an EMBL/GenBank/DDBJ whole genome shotgun (WGS) entry which is preliminary data.</text>
</comment>
<dbReference type="EMBL" id="BJLB01000001">
    <property type="protein sequence ID" value="GEA37560.1"/>
    <property type="molecule type" value="Genomic_DNA"/>
</dbReference>
<gene>
    <name evidence="1" type="ORF">Ccl03g_32730</name>
</gene>
<dbReference type="AlphaFoldDB" id="A0A829WJJ1"/>
<proteinExistence type="predicted"/>
<dbReference type="RefSeq" id="WP_002588886.1">
    <property type="nucleotide sequence ID" value="NZ_BJLB01000001.1"/>
</dbReference>